<sequence>MRARSFSATRLLQALAAIGLVALGGSADRAAAFDPLLDSVGGVCAPTVAGQPVLLQALLASAAVQPKTETAPFQPAPMKAAPGDVPVYKDLGRMSFKLAKASPKLQAYFDQGLRLSFAFNHAEAQRAFQAAQKLDPGCGLCFWGEALILGPNINVPMQAEANAPAWAALQRAVALKDKLPPRERLLIEALQKRYAAEPPTDRAPLDAAYADAMKAVAKQFPGEDLMQVLAAEAAMDTQPWDYWEAAGAKPKGRTADILALLEAVLKRNPNHAGAIHLYIHAVEASTTPDRALAPARRLAALMPGAGHIVHMPAHIYYRVGLYRESLEANRQAIAVDEAYFKTSPSDPLYRSAYYPHNIHFLMVSAQMGGAASTAIEAAGKLDASMPVDVVKAFPIMQPVKAAPYTTHAQFSSPDVILKLAAPSDDLVLVRVMYHYARAVAQAARHDAAAAKQEIAALTTLEAADFSAFDAWGIPAKAIAQTAHLVATARLADAQGDLAGAAAAFEQAVAIEEGLAYTEPAYWYYPVRQSLGAVRLRQGRLDEAEKALRDSLARVRNNGWALAALAEVYKKRGDAAAEKSARQALSKAWFGTEGGPDLTKL</sequence>
<protein>
    <submittedName>
        <fullName evidence="2">Tetratricopeptide (TPR) repeat protein</fullName>
    </submittedName>
</protein>
<feature type="chain" id="PRO_5047258170" evidence="1">
    <location>
        <begin position="17"/>
        <end position="600"/>
    </location>
</feature>
<dbReference type="SMART" id="SM00028">
    <property type="entry name" value="TPR"/>
    <property type="match status" value="3"/>
</dbReference>
<dbReference type="Gene3D" id="1.25.40.10">
    <property type="entry name" value="Tetratricopeptide repeat domain"/>
    <property type="match status" value="2"/>
</dbReference>
<evidence type="ECO:0000256" key="1">
    <source>
        <dbReference type="SAM" id="SignalP"/>
    </source>
</evidence>
<evidence type="ECO:0000313" key="2">
    <source>
        <dbReference type="EMBL" id="MDR7269679.1"/>
    </source>
</evidence>
<dbReference type="PANTHER" id="PTHR45588">
    <property type="entry name" value="TPR DOMAIN-CONTAINING PROTEIN"/>
    <property type="match status" value="1"/>
</dbReference>
<keyword evidence="3" id="KW-1185">Reference proteome</keyword>
<dbReference type="InterPro" id="IPR019734">
    <property type="entry name" value="TPR_rpt"/>
</dbReference>
<keyword evidence="1" id="KW-0732">Signal</keyword>
<dbReference type="InterPro" id="IPR011990">
    <property type="entry name" value="TPR-like_helical_dom_sf"/>
</dbReference>
<name>A0ABU1YLE3_ROSSA</name>
<evidence type="ECO:0000313" key="3">
    <source>
        <dbReference type="Proteomes" id="UP001180453"/>
    </source>
</evidence>
<comment type="caution">
    <text evidence="2">The sequence shown here is derived from an EMBL/GenBank/DDBJ whole genome shotgun (WGS) entry which is preliminary data.</text>
</comment>
<reference evidence="2 3" key="1">
    <citation type="submission" date="2023-07" db="EMBL/GenBank/DDBJ databases">
        <title>Sorghum-associated microbial communities from plants grown in Nebraska, USA.</title>
        <authorList>
            <person name="Schachtman D."/>
        </authorList>
    </citation>
    <scope>NUCLEOTIDE SEQUENCE [LARGE SCALE GENOMIC DNA]</scope>
    <source>
        <strain evidence="2 3">BE314</strain>
    </source>
</reference>
<dbReference type="SUPFAM" id="SSF48452">
    <property type="entry name" value="TPR-like"/>
    <property type="match status" value="2"/>
</dbReference>
<feature type="signal peptide" evidence="1">
    <location>
        <begin position="1"/>
        <end position="16"/>
    </location>
</feature>
<proteinExistence type="predicted"/>
<organism evidence="2 3">
    <name type="scientific">Roseateles saccharophilus</name>
    <name type="common">Pseudomonas saccharophila</name>
    <dbReference type="NCBI Taxonomy" id="304"/>
    <lineage>
        <taxon>Bacteria</taxon>
        <taxon>Pseudomonadati</taxon>
        <taxon>Pseudomonadota</taxon>
        <taxon>Betaproteobacteria</taxon>
        <taxon>Burkholderiales</taxon>
        <taxon>Sphaerotilaceae</taxon>
        <taxon>Roseateles</taxon>
    </lineage>
</organism>
<gene>
    <name evidence="2" type="ORF">J2X20_002308</name>
</gene>
<accession>A0ABU1YLE3</accession>
<dbReference type="Proteomes" id="UP001180453">
    <property type="component" value="Unassembled WGS sequence"/>
</dbReference>
<dbReference type="RefSeq" id="WP_310264662.1">
    <property type="nucleotide sequence ID" value="NZ_JAVDXU010000001.1"/>
</dbReference>
<dbReference type="PANTHER" id="PTHR45588:SF1">
    <property type="entry name" value="WW DOMAIN-CONTAINING PROTEIN"/>
    <property type="match status" value="1"/>
</dbReference>
<dbReference type="EMBL" id="JAVDXU010000001">
    <property type="protein sequence ID" value="MDR7269679.1"/>
    <property type="molecule type" value="Genomic_DNA"/>
</dbReference>